<dbReference type="Gene3D" id="3.30.70.1490">
    <property type="entry name" value="Cysteine protease Prp"/>
    <property type="match status" value="1"/>
</dbReference>
<dbReference type="CDD" id="cd16332">
    <property type="entry name" value="Prp-like"/>
    <property type="match status" value="1"/>
</dbReference>
<keyword evidence="1" id="KW-0690">Ribosome biogenesis</keyword>
<dbReference type="Pfam" id="PF04327">
    <property type="entry name" value="Peptidase_Prp"/>
    <property type="match status" value="1"/>
</dbReference>
<name>A0A6G8ARL7_9ENTE</name>
<protein>
    <recommendedName>
        <fullName evidence="6">Ribosomal processing cysteine protease Prp</fullName>
    </recommendedName>
</protein>
<dbReference type="RefSeq" id="WP_166033737.1">
    <property type="nucleotide sequence ID" value="NZ_CP049887.1"/>
</dbReference>
<evidence type="ECO:0000313" key="7">
    <source>
        <dbReference type="EMBL" id="QIL47565.1"/>
    </source>
</evidence>
<dbReference type="InterPro" id="IPR036764">
    <property type="entry name" value="Peptidase_Prp_sf"/>
</dbReference>
<evidence type="ECO:0000256" key="4">
    <source>
        <dbReference type="ARBA" id="ARBA00022807"/>
    </source>
</evidence>
<dbReference type="PANTHER" id="PTHR39178:SF1">
    <property type="entry name" value="RIBOSOMAL-PROCESSING CYSTEINE PROTEASE PRP"/>
    <property type="match status" value="1"/>
</dbReference>
<evidence type="ECO:0000256" key="3">
    <source>
        <dbReference type="ARBA" id="ARBA00022801"/>
    </source>
</evidence>
<evidence type="ECO:0000256" key="5">
    <source>
        <dbReference type="ARBA" id="ARBA00044503"/>
    </source>
</evidence>
<comment type="similarity">
    <text evidence="5">Belongs to the Prp family.</text>
</comment>
<evidence type="ECO:0000313" key="8">
    <source>
        <dbReference type="Proteomes" id="UP000501747"/>
    </source>
</evidence>
<dbReference type="Proteomes" id="UP000501747">
    <property type="component" value="Chromosome"/>
</dbReference>
<dbReference type="KEGG" id="vhy:G7082_02945"/>
<evidence type="ECO:0000256" key="1">
    <source>
        <dbReference type="ARBA" id="ARBA00022517"/>
    </source>
</evidence>
<evidence type="ECO:0000256" key="6">
    <source>
        <dbReference type="ARBA" id="ARBA00044538"/>
    </source>
</evidence>
<keyword evidence="3" id="KW-0378">Hydrolase</keyword>
<evidence type="ECO:0000256" key="2">
    <source>
        <dbReference type="ARBA" id="ARBA00022670"/>
    </source>
</evidence>
<dbReference type="InterPro" id="IPR007422">
    <property type="entry name" value="Peptidase_Prp"/>
</dbReference>
<dbReference type="AlphaFoldDB" id="A0A6G8ARL7"/>
<keyword evidence="4" id="KW-0788">Thiol protease</keyword>
<dbReference type="SUPFAM" id="SSF118010">
    <property type="entry name" value="TM1457-like"/>
    <property type="match status" value="1"/>
</dbReference>
<dbReference type="EMBL" id="CP049887">
    <property type="protein sequence ID" value="QIL47565.1"/>
    <property type="molecule type" value="Genomic_DNA"/>
</dbReference>
<reference evidence="7 8" key="1">
    <citation type="submission" date="2020-03" db="EMBL/GenBank/DDBJ databases">
        <title>Vagococcus sp. nov., isolated from beetles.</title>
        <authorList>
            <person name="Hyun D.-W."/>
            <person name="Bae J.-W."/>
        </authorList>
    </citation>
    <scope>NUCLEOTIDE SEQUENCE [LARGE SCALE GENOMIC DNA]</scope>
    <source>
        <strain evidence="7 8">HDW17B</strain>
    </source>
</reference>
<sequence length="106" mass="11847">MIEAKFTRKDADRIVSFEMSGHADFAESGSDIVCAAASVLAINVVNSIDELAGYQPIVDMDDGYLFVEILSDLSDKQIETTDILMNSLYIGLRDIEKEYESYIRVK</sequence>
<dbReference type="GO" id="GO:0042254">
    <property type="term" value="P:ribosome biogenesis"/>
    <property type="evidence" value="ECO:0007669"/>
    <property type="project" value="UniProtKB-KW"/>
</dbReference>
<dbReference type="GO" id="GO:0006508">
    <property type="term" value="P:proteolysis"/>
    <property type="evidence" value="ECO:0007669"/>
    <property type="project" value="UniProtKB-KW"/>
</dbReference>
<accession>A0A6G8ARL7</accession>
<dbReference type="PANTHER" id="PTHR39178">
    <property type="entry name" value="HYPOTHETICAL RIBOSOME-ASSOCIATED PROTEIN"/>
    <property type="match status" value="1"/>
</dbReference>
<dbReference type="GO" id="GO:0008234">
    <property type="term" value="F:cysteine-type peptidase activity"/>
    <property type="evidence" value="ECO:0007669"/>
    <property type="project" value="UniProtKB-KW"/>
</dbReference>
<proteinExistence type="inferred from homology"/>
<keyword evidence="2 7" id="KW-0645">Protease</keyword>
<keyword evidence="8" id="KW-1185">Reference proteome</keyword>
<organism evidence="7 8">
    <name type="scientific">Vagococcus hydrophili</name>
    <dbReference type="NCBI Taxonomy" id="2714947"/>
    <lineage>
        <taxon>Bacteria</taxon>
        <taxon>Bacillati</taxon>
        <taxon>Bacillota</taxon>
        <taxon>Bacilli</taxon>
        <taxon>Lactobacillales</taxon>
        <taxon>Enterococcaceae</taxon>
        <taxon>Vagococcus</taxon>
    </lineage>
</organism>
<gene>
    <name evidence="7" type="ORF">G7082_02945</name>
</gene>